<reference evidence="2 3" key="1">
    <citation type="submission" date="2023-10" db="EMBL/GenBank/DDBJ databases">
        <title>Y20.</title>
        <authorList>
            <person name="Zhang G."/>
            <person name="Ding Y."/>
        </authorList>
    </citation>
    <scope>NUCLEOTIDE SEQUENCE [LARGE SCALE GENOMIC DNA]</scope>
    <source>
        <strain evidence="2 3">Y20</strain>
    </source>
</reference>
<dbReference type="EMBL" id="CP137080">
    <property type="protein sequence ID" value="WOQ69855.1"/>
    <property type="molecule type" value="Genomic_DNA"/>
</dbReference>
<organism evidence="2 3">
    <name type="scientific">Microbacterium limosum</name>
    <dbReference type="NCBI Taxonomy" id="3079935"/>
    <lineage>
        <taxon>Bacteria</taxon>
        <taxon>Bacillati</taxon>
        <taxon>Actinomycetota</taxon>
        <taxon>Actinomycetes</taxon>
        <taxon>Micrococcales</taxon>
        <taxon>Microbacteriaceae</taxon>
        <taxon>Microbacterium</taxon>
    </lineage>
</organism>
<dbReference type="InterPro" id="IPR015943">
    <property type="entry name" value="WD40/YVTN_repeat-like_dom_sf"/>
</dbReference>
<dbReference type="SUPFAM" id="SSF110296">
    <property type="entry name" value="Oligoxyloglucan reducing end-specific cellobiohydrolase"/>
    <property type="match status" value="1"/>
</dbReference>
<sequence>MTIRLTTVAAATALTAAALLLAACTPAPPPGPVGDPDPLGHVHAIAPDGTGVLLGTHTGIYRIDEEGEATGPVGGYEFDAMGFTVTGGTWLASGHPGSSTPPELGAPNLGLIRSIDAGETWEPVAFTGTEDFHLITTDPTGTLYGIGSTMPSLRISIDAGATWTDGATLTGVAGLAASAEAVYAATEEGLQTSTDGGVTFVAVADAPLLYTVAAADQTLAGVDTDGTVWRLAPAATWEQVGTATGRVQAIAATGEGLVLLVDDRGIVRLGPAPDETTILRPATASTGERP</sequence>
<name>A0AAU0MI56_9MICO</name>
<dbReference type="RefSeq" id="WP_330170949.1">
    <property type="nucleotide sequence ID" value="NZ_CP137080.1"/>
</dbReference>
<protein>
    <recommendedName>
        <fullName evidence="4">Exo-alpha-sialidase</fullName>
    </recommendedName>
</protein>
<dbReference type="AlphaFoldDB" id="A0AAU0MI56"/>
<accession>A0AAU0MI56</accession>
<proteinExistence type="predicted"/>
<dbReference type="Gene3D" id="2.130.10.10">
    <property type="entry name" value="YVTN repeat-like/Quinoprotein amine dehydrogenase"/>
    <property type="match status" value="1"/>
</dbReference>
<evidence type="ECO:0000313" key="2">
    <source>
        <dbReference type="EMBL" id="WOQ69855.1"/>
    </source>
</evidence>
<dbReference type="NCBIfam" id="NF045728">
    <property type="entry name" value="glycosyl_F510_1955"/>
    <property type="match status" value="1"/>
</dbReference>
<feature type="chain" id="PRO_5043468076" description="Exo-alpha-sialidase" evidence="1">
    <location>
        <begin position="23"/>
        <end position="290"/>
    </location>
</feature>
<evidence type="ECO:0000256" key="1">
    <source>
        <dbReference type="SAM" id="SignalP"/>
    </source>
</evidence>
<dbReference type="PROSITE" id="PS51257">
    <property type="entry name" value="PROKAR_LIPOPROTEIN"/>
    <property type="match status" value="1"/>
</dbReference>
<evidence type="ECO:0008006" key="4">
    <source>
        <dbReference type="Google" id="ProtNLM"/>
    </source>
</evidence>
<dbReference type="Proteomes" id="UP001329313">
    <property type="component" value="Chromosome"/>
</dbReference>
<dbReference type="InterPro" id="IPR054817">
    <property type="entry name" value="Glycosyl_F510_1955-like"/>
</dbReference>
<gene>
    <name evidence="2" type="ORF">RYJ27_01005</name>
</gene>
<dbReference type="KEGG" id="mliy:RYJ27_01005"/>
<keyword evidence="1" id="KW-0732">Signal</keyword>
<evidence type="ECO:0000313" key="3">
    <source>
        <dbReference type="Proteomes" id="UP001329313"/>
    </source>
</evidence>
<keyword evidence="3" id="KW-1185">Reference proteome</keyword>
<feature type="signal peptide" evidence="1">
    <location>
        <begin position="1"/>
        <end position="22"/>
    </location>
</feature>